<dbReference type="Gene3D" id="3.40.50.150">
    <property type="entry name" value="Vaccinia Virus protein VP39"/>
    <property type="match status" value="1"/>
</dbReference>
<dbReference type="AlphaFoldDB" id="A5CYC2"/>
<name>A5CYC2_PELTS</name>
<evidence type="ECO:0000256" key="2">
    <source>
        <dbReference type="ARBA" id="ARBA00022679"/>
    </source>
</evidence>
<feature type="domain" description="Methyltransferase" evidence="5">
    <location>
        <begin position="128"/>
        <end position="205"/>
    </location>
</feature>
<dbReference type="CDD" id="cd02440">
    <property type="entry name" value="AdoMet_MTases"/>
    <property type="match status" value="1"/>
</dbReference>
<dbReference type="EC" id="2.1.1.297" evidence="4"/>
<keyword evidence="8" id="KW-1185">Reference proteome</keyword>
<dbReference type="InterPro" id="IPR019874">
    <property type="entry name" value="RF_methyltr_PrmC"/>
</dbReference>
<accession>A5CYC2</accession>
<dbReference type="InterPro" id="IPR029063">
    <property type="entry name" value="SAM-dependent_MTases_sf"/>
</dbReference>
<dbReference type="InterPro" id="IPR025714">
    <property type="entry name" value="Methyltranfer_dom"/>
</dbReference>
<dbReference type="Pfam" id="PF17827">
    <property type="entry name" value="PrmC_N"/>
    <property type="match status" value="1"/>
</dbReference>
<dbReference type="PANTHER" id="PTHR18895">
    <property type="entry name" value="HEMK METHYLTRANSFERASE"/>
    <property type="match status" value="1"/>
</dbReference>
<reference evidence="8" key="1">
    <citation type="journal article" date="2008" name="Genome Res.">
        <title>The genome of Pelotomaculum thermopropionicum reveals niche-associated evolution in anaerobic microbiota.</title>
        <authorList>
            <person name="Kosaka T."/>
            <person name="Kato S."/>
            <person name="Shimoyama T."/>
            <person name="Ishii S."/>
            <person name="Abe T."/>
            <person name="Watanabe K."/>
        </authorList>
    </citation>
    <scope>NUCLEOTIDE SEQUENCE [LARGE SCALE GENOMIC DNA]</scope>
    <source>
        <strain evidence="8">DSM 13744 / JCM 10971 / SI</strain>
    </source>
</reference>
<feature type="binding site" evidence="4">
    <location>
        <position position="154"/>
    </location>
    <ligand>
        <name>S-adenosyl-L-methionine</name>
        <dbReference type="ChEBI" id="CHEBI:59789"/>
    </ligand>
</feature>
<dbReference type="InterPro" id="IPR004556">
    <property type="entry name" value="HemK-like"/>
</dbReference>
<organism evidence="7 8">
    <name type="scientific">Pelotomaculum thermopropionicum (strain DSM 13744 / JCM 10971 / SI)</name>
    <dbReference type="NCBI Taxonomy" id="370438"/>
    <lineage>
        <taxon>Bacteria</taxon>
        <taxon>Bacillati</taxon>
        <taxon>Bacillota</taxon>
        <taxon>Clostridia</taxon>
        <taxon>Eubacteriales</taxon>
        <taxon>Desulfotomaculaceae</taxon>
        <taxon>Pelotomaculum</taxon>
    </lineage>
</organism>
<feature type="binding site" evidence="4">
    <location>
        <position position="202"/>
    </location>
    <ligand>
        <name>S-adenosyl-L-methionine</name>
        <dbReference type="ChEBI" id="CHEBI:59789"/>
    </ligand>
</feature>
<dbReference type="eggNOG" id="COG2890">
    <property type="taxonomic scope" value="Bacteria"/>
</dbReference>
<evidence type="ECO:0000259" key="5">
    <source>
        <dbReference type="Pfam" id="PF13847"/>
    </source>
</evidence>
<keyword evidence="3 4" id="KW-0949">S-adenosyl-L-methionine</keyword>
<dbReference type="Pfam" id="PF13847">
    <property type="entry name" value="Methyltransf_31"/>
    <property type="match status" value="1"/>
</dbReference>
<dbReference type="InterPro" id="IPR040758">
    <property type="entry name" value="PrmC_N"/>
</dbReference>
<dbReference type="HOGENOM" id="CLU_018398_3_1_9"/>
<keyword evidence="2 4" id="KW-0808">Transferase</keyword>
<dbReference type="HAMAP" id="MF_02126">
    <property type="entry name" value="RF_methyltr_PrmC"/>
    <property type="match status" value="1"/>
</dbReference>
<comment type="caution">
    <text evidence="4">Lacks conserved residue(s) required for the propagation of feature annotation.</text>
</comment>
<comment type="function">
    <text evidence="4">Methylates the class 1 translation termination release factors RF1/PrfA and RF2/PrfB on the glutamine residue of the universally conserved GGQ motif.</text>
</comment>
<dbReference type="GO" id="GO:0102559">
    <property type="term" value="F:peptide chain release factor N(5)-glutamine methyltransferase activity"/>
    <property type="evidence" value="ECO:0007669"/>
    <property type="project" value="UniProtKB-EC"/>
</dbReference>
<evidence type="ECO:0000259" key="6">
    <source>
        <dbReference type="Pfam" id="PF17827"/>
    </source>
</evidence>
<dbReference type="KEGG" id="pth:PTH_2829"/>
<dbReference type="EMBL" id="AP009389">
    <property type="protein sequence ID" value="BAF61010.1"/>
    <property type="molecule type" value="Genomic_DNA"/>
</dbReference>
<dbReference type="GO" id="GO:0032259">
    <property type="term" value="P:methylation"/>
    <property type="evidence" value="ECO:0007669"/>
    <property type="project" value="UniProtKB-KW"/>
</dbReference>
<comment type="catalytic activity">
    <reaction evidence="4">
        <text>L-glutaminyl-[peptide chain release factor] + S-adenosyl-L-methionine = N(5)-methyl-L-glutaminyl-[peptide chain release factor] + S-adenosyl-L-homocysteine + H(+)</text>
        <dbReference type="Rhea" id="RHEA:42896"/>
        <dbReference type="Rhea" id="RHEA-COMP:10271"/>
        <dbReference type="Rhea" id="RHEA-COMP:10272"/>
        <dbReference type="ChEBI" id="CHEBI:15378"/>
        <dbReference type="ChEBI" id="CHEBI:30011"/>
        <dbReference type="ChEBI" id="CHEBI:57856"/>
        <dbReference type="ChEBI" id="CHEBI:59789"/>
        <dbReference type="ChEBI" id="CHEBI:61891"/>
        <dbReference type="EC" id="2.1.1.297"/>
    </reaction>
</comment>
<evidence type="ECO:0000313" key="7">
    <source>
        <dbReference type="EMBL" id="BAF61010.1"/>
    </source>
</evidence>
<keyword evidence="1 4" id="KW-0489">Methyltransferase</keyword>
<protein>
    <recommendedName>
        <fullName evidence="4">Release factor glutamine methyltransferase</fullName>
        <shortName evidence="4">RF MTase</shortName>
        <ecNumber evidence="4">2.1.1.297</ecNumber>
    </recommendedName>
    <alternativeName>
        <fullName evidence="4">N5-glutamine methyltransferase PrmC</fullName>
    </alternativeName>
    <alternativeName>
        <fullName evidence="4">Protein-(glutamine-N5) MTase PrmC</fullName>
    </alternativeName>
    <alternativeName>
        <fullName evidence="4">Protein-glutamine N-methyltransferase PrmC</fullName>
    </alternativeName>
</protein>
<dbReference type="SUPFAM" id="SSF53335">
    <property type="entry name" value="S-adenosyl-L-methionine-dependent methyltransferases"/>
    <property type="match status" value="1"/>
</dbReference>
<evidence type="ECO:0000256" key="1">
    <source>
        <dbReference type="ARBA" id="ARBA00022603"/>
    </source>
</evidence>
<dbReference type="STRING" id="370438.PTH_2829"/>
<evidence type="ECO:0000256" key="3">
    <source>
        <dbReference type="ARBA" id="ARBA00022691"/>
    </source>
</evidence>
<gene>
    <name evidence="7" type="primary">HemK</name>
    <name evidence="4" type="synonym">prmC</name>
    <name evidence="7" type="ordered locus">PTH_2829</name>
</gene>
<dbReference type="InterPro" id="IPR050320">
    <property type="entry name" value="N5-glutamine_MTase"/>
</dbReference>
<dbReference type="PANTHER" id="PTHR18895:SF74">
    <property type="entry name" value="MTRF1L RELEASE FACTOR GLUTAMINE METHYLTRANSFERASE"/>
    <property type="match status" value="1"/>
</dbReference>
<sequence>MILNDFKKKEILRIDKPDPLRWGRERLREGGIDTPELDAEVLLAYVTGLSRAGLYRKKELVLTEEEEARFIDLVERRLAGEPVAYLTGHKEFMGLDFVVNRSVLIPRPETELMVETALKFLPGAPVIADVGTGSGAVAVSLAFFVKEAVVYATDISREALAVARLNAARHGVEGRVHFCPGDLLEPLTGRVMPGSLDLIAANLPYIATEDLPGLPREVRLFEPPVALDGGPGGLALYRRLIPAAAGFLKQGGIMLMEISPGQWAEMAGLLQPPQWEASLLKDLAGLDRLVLARFGGEAGY</sequence>
<evidence type="ECO:0000256" key="4">
    <source>
        <dbReference type="HAMAP-Rule" id="MF_02126"/>
    </source>
</evidence>
<proteinExistence type="inferred from homology"/>
<dbReference type="Gene3D" id="1.10.8.10">
    <property type="entry name" value="DNA helicase RuvA subunit, C-terminal domain"/>
    <property type="match status" value="1"/>
</dbReference>
<feature type="binding site" evidence="4">
    <location>
        <begin position="131"/>
        <end position="135"/>
    </location>
    <ligand>
        <name>S-adenosyl-L-methionine</name>
        <dbReference type="ChEBI" id="CHEBI:59789"/>
    </ligand>
</feature>
<evidence type="ECO:0000313" key="8">
    <source>
        <dbReference type="Proteomes" id="UP000006556"/>
    </source>
</evidence>
<dbReference type="NCBIfam" id="TIGR00536">
    <property type="entry name" value="hemK_fam"/>
    <property type="match status" value="1"/>
</dbReference>
<dbReference type="NCBIfam" id="TIGR03534">
    <property type="entry name" value="RF_mod_PrmC"/>
    <property type="match status" value="1"/>
</dbReference>
<comment type="similarity">
    <text evidence="4">Belongs to the protein N5-glutamine methyltransferase family. PrmC subfamily.</text>
</comment>
<dbReference type="Proteomes" id="UP000006556">
    <property type="component" value="Chromosome"/>
</dbReference>
<feature type="domain" description="Release factor glutamine methyltransferase N-terminal" evidence="6">
    <location>
        <begin position="20"/>
        <end position="88"/>
    </location>
</feature>